<feature type="compositionally biased region" description="Basic and acidic residues" evidence="5">
    <location>
        <begin position="247"/>
        <end position="266"/>
    </location>
</feature>
<evidence type="ECO:0000256" key="3">
    <source>
        <dbReference type="ARBA" id="ARBA00022553"/>
    </source>
</evidence>
<dbReference type="InterPro" id="IPR006709">
    <property type="entry name" value="SSU_processome_Utp14"/>
</dbReference>
<sequence>MEKEPSSFAPIEHVFSDWKARTPLEQEVFNLLHKNKQPVTDPLLTPVEKASLRAMSLEEAKIRRAELQRARALQSYYEARARRMKKIKSKKYHKIVKKGKAKKAIKDFEQLRKVDPNAALEELEKIEKARMMERMSLKHQNSGKWAKSKAIMAKYDLEARQAMQEQLAKNKELTKKLQVVSESEEEGGTEEEEALVPDVVNEVQMNADGPNPWMLRSCNRDVKEDEIQADSEELPEPVAQELSENEGNEKPVAEEDVLLKEFEEKRSLRKRAKLNQDAEPVGGQETKDSTSKEVLSELRALSQKLSKKNHLSKKQKESPKTVLLVQEEEPAPEEEEPLLLQRPERVQTLEELEKLGKEDCLPNKELPRAAVEGEPMRRDPQNQLKGKKKKEQMISLQNLLTTRTPAVTSLVVPTTVEELEDEVEKDQKQMIKEAFAGDDVIKEFLKEKREAIQANKPKDLDLTLPGWGEWGGMDLKPSAKKRRRFLIKAPEGPPRKDKKLPNVIISEKRNIHAAAHQVRMLPYPFTHHEQFERTIQNPIGSTWNTQRAFQKLTAPKVVTKAGHIIKPIKAEDVGYRSSPRSDLSVMQSNPKRHSKHQKQLKKTSVD</sequence>
<evidence type="ECO:0000256" key="2">
    <source>
        <dbReference type="ARBA" id="ARBA00007774"/>
    </source>
</evidence>
<evidence type="ECO:0008006" key="8">
    <source>
        <dbReference type="Google" id="ProtNLM"/>
    </source>
</evidence>
<evidence type="ECO:0000313" key="7">
    <source>
        <dbReference type="Proteomes" id="UP000092124"/>
    </source>
</evidence>
<dbReference type="STRING" id="56216.A0A1A6HL75"/>
<feature type="region of interest" description="Disordered" evidence="5">
    <location>
        <begin position="571"/>
        <end position="606"/>
    </location>
</feature>
<proteinExistence type="inferred from homology"/>
<comment type="subcellular location">
    <subcellularLocation>
        <location evidence="1">Nucleus</location>
        <location evidence="1">Nucleolus</location>
    </subcellularLocation>
</comment>
<feature type="region of interest" description="Disordered" evidence="5">
    <location>
        <begin position="178"/>
        <end position="391"/>
    </location>
</feature>
<dbReference type="PANTHER" id="PTHR14150">
    <property type="entry name" value="U3 SMALL NUCLEOLAR RNA-ASSOCIATED PROTEIN 14"/>
    <property type="match status" value="1"/>
</dbReference>
<dbReference type="Proteomes" id="UP000092124">
    <property type="component" value="Unassembled WGS sequence"/>
</dbReference>
<dbReference type="Pfam" id="PF04615">
    <property type="entry name" value="Utp14"/>
    <property type="match status" value="1"/>
</dbReference>
<comment type="similarity">
    <text evidence="2">Belongs to the UTP14 family.</text>
</comment>
<keyword evidence="4" id="KW-0539">Nucleus</keyword>
<evidence type="ECO:0000313" key="6">
    <source>
        <dbReference type="EMBL" id="OBS79004.1"/>
    </source>
</evidence>
<dbReference type="OrthoDB" id="277439at2759"/>
<dbReference type="AlphaFoldDB" id="A0A1A6HL75"/>
<protein>
    <recommendedName>
        <fullName evidence="8">U3 small nucleolar RNA-associated protein 14 homolog A</fullName>
    </recommendedName>
</protein>
<evidence type="ECO:0000256" key="1">
    <source>
        <dbReference type="ARBA" id="ARBA00004604"/>
    </source>
</evidence>
<evidence type="ECO:0000256" key="5">
    <source>
        <dbReference type="SAM" id="MobiDB-lite"/>
    </source>
</evidence>
<comment type="caution">
    <text evidence="6">The sequence shown here is derived from an EMBL/GenBank/DDBJ whole genome shotgun (WGS) entry which is preliminary data.</text>
</comment>
<dbReference type="GO" id="GO:0006364">
    <property type="term" value="P:rRNA processing"/>
    <property type="evidence" value="ECO:0007669"/>
    <property type="project" value="InterPro"/>
</dbReference>
<accession>A0A1A6HL75</accession>
<gene>
    <name evidence="6" type="ORF">A6R68_18614</name>
</gene>
<dbReference type="PANTHER" id="PTHR14150:SF21">
    <property type="entry name" value="U3 SMALL NUCLEOLAR RNA-ASSOCIATED PROTEIN 14 HOMOLOG A"/>
    <property type="match status" value="1"/>
</dbReference>
<feature type="compositionally biased region" description="Polar residues" evidence="5">
    <location>
        <begin position="578"/>
        <end position="589"/>
    </location>
</feature>
<keyword evidence="3" id="KW-0597">Phosphoprotein</keyword>
<name>A0A1A6HL75_NEOLE</name>
<feature type="compositionally biased region" description="Basic and acidic residues" evidence="5">
    <location>
        <begin position="342"/>
        <end position="367"/>
    </location>
</feature>
<organism evidence="6 7">
    <name type="scientific">Neotoma lepida</name>
    <name type="common">Desert woodrat</name>
    <dbReference type="NCBI Taxonomy" id="56216"/>
    <lineage>
        <taxon>Eukaryota</taxon>
        <taxon>Metazoa</taxon>
        <taxon>Chordata</taxon>
        <taxon>Craniata</taxon>
        <taxon>Vertebrata</taxon>
        <taxon>Euteleostomi</taxon>
        <taxon>Mammalia</taxon>
        <taxon>Eutheria</taxon>
        <taxon>Euarchontoglires</taxon>
        <taxon>Glires</taxon>
        <taxon>Rodentia</taxon>
        <taxon>Myomorpha</taxon>
        <taxon>Muroidea</taxon>
        <taxon>Cricetidae</taxon>
        <taxon>Neotominae</taxon>
        <taxon>Neotoma</taxon>
    </lineage>
</organism>
<feature type="compositionally biased region" description="Acidic residues" evidence="5">
    <location>
        <begin position="326"/>
        <end position="337"/>
    </location>
</feature>
<feature type="compositionally biased region" description="Acidic residues" evidence="5">
    <location>
        <begin position="182"/>
        <end position="195"/>
    </location>
</feature>
<dbReference type="GO" id="GO:0032040">
    <property type="term" value="C:small-subunit processome"/>
    <property type="evidence" value="ECO:0007669"/>
    <property type="project" value="InterPro"/>
</dbReference>
<reference evidence="6 7" key="1">
    <citation type="submission" date="2016-06" db="EMBL/GenBank/DDBJ databases">
        <title>The Draft Genome Sequence and Annotation of the Desert Woodrat Neotoma lepida.</title>
        <authorList>
            <person name="Campbell M."/>
            <person name="Oakeson K.F."/>
            <person name="Yandell M."/>
            <person name="Halpert J.R."/>
            <person name="Dearing D."/>
        </authorList>
    </citation>
    <scope>NUCLEOTIDE SEQUENCE [LARGE SCALE GENOMIC DNA]</scope>
    <source>
        <strain evidence="6">417</strain>
        <tissue evidence="6">Liver</tissue>
    </source>
</reference>
<feature type="compositionally biased region" description="Basic residues" evidence="5">
    <location>
        <begin position="590"/>
        <end position="606"/>
    </location>
</feature>
<evidence type="ECO:0000256" key="4">
    <source>
        <dbReference type="ARBA" id="ARBA00023242"/>
    </source>
</evidence>
<feature type="compositionally biased region" description="Basic and acidic residues" evidence="5">
    <location>
        <begin position="285"/>
        <end position="296"/>
    </location>
</feature>
<dbReference type="EMBL" id="LZPO01027372">
    <property type="protein sequence ID" value="OBS79004.1"/>
    <property type="molecule type" value="Genomic_DNA"/>
</dbReference>
<keyword evidence="7" id="KW-1185">Reference proteome</keyword>